<dbReference type="EMBL" id="AFHV02002505">
    <property type="protein sequence ID" value="PUA86201.1"/>
    <property type="molecule type" value="Genomic_DNA"/>
</dbReference>
<dbReference type="GO" id="GO:0003682">
    <property type="term" value="F:chromatin binding"/>
    <property type="evidence" value="ECO:0007669"/>
    <property type="project" value="TreeGrafter"/>
</dbReference>
<comment type="catalytic activity">
    <reaction evidence="2">
        <text>ssDNA + n NTP = ssDNA/pppN(pN)n-1 hybrid + (n-1) diphosphate.</text>
        <dbReference type="EC" id="2.7.7.102"/>
    </reaction>
</comment>
<evidence type="ECO:0000313" key="6">
    <source>
        <dbReference type="EMBL" id="PUA86201.1"/>
    </source>
</evidence>
<dbReference type="GO" id="GO:0031297">
    <property type="term" value="P:replication fork processing"/>
    <property type="evidence" value="ECO:0007669"/>
    <property type="project" value="TreeGrafter"/>
</dbReference>
<dbReference type="EC" id="2.7.7.102" evidence="3"/>
<evidence type="ECO:0000256" key="2">
    <source>
        <dbReference type="ARBA" id="ARBA00044677"/>
    </source>
</evidence>
<reference evidence="6 7" key="1">
    <citation type="journal article" date="2016" name="Nat. Commun.">
        <title>Local admixture of amplified and diversified secreted pathogenesis determinants shapes mosaic Toxoplasma gondii genomes.</title>
        <authorList>
            <person name="Lorenzi H."/>
            <person name="Khan A."/>
            <person name="Behnke M.S."/>
            <person name="Namasivayam S."/>
            <person name="Swapna L.S."/>
            <person name="Hadjithomas M."/>
            <person name="Karamycheva S."/>
            <person name="Pinney D."/>
            <person name="Brunk B.P."/>
            <person name="Ajioka J.W."/>
            <person name="Ajzenberg D."/>
            <person name="Boothroyd J.C."/>
            <person name="Boyle J.P."/>
            <person name="Darde M.L."/>
            <person name="Diaz-Miranda M.A."/>
            <person name="Dubey J.P."/>
            <person name="Fritz H.M."/>
            <person name="Gennari S.M."/>
            <person name="Gregory B.D."/>
            <person name="Kim K."/>
            <person name="Saeij J.P."/>
            <person name="Su C."/>
            <person name="White M.W."/>
            <person name="Zhu X.Q."/>
            <person name="Howe D.K."/>
            <person name="Rosenthal B.M."/>
            <person name="Grigg M.E."/>
            <person name="Parkinson J."/>
            <person name="Liu L."/>
            <person name="Kissinger J.C."/>
            <person name="Roos D.S."/>
            <person name="Sibley L.D."/>
        </authorList>
    </citation>
    <scope>NUCLEOTIDE SEQUENCE [LARGE SCALE GENOMIC DNA]</scope>
    <source>
        <strain evidence="6 7">TgCATBr9</strain>
    </source>
</reference>
<feature type="region of interest" description="Disordered" evidence="5">
    <location>
        <begin position="594"/>
        <end position="741"/>
    </location>
</feature>
<dbReference type="GO" id="GO:0005634">
    <property type="term" value="C:nucleus"/>
    <property type="evidence" value="ECO:0007669"/>
    <property type="project" value="TreeGrafter"/>
</dbReference>
<feature type="compositionally biased region" description="Basic and acidic residues" evidence="5">
    <location>
        <begin position="779"/>
        <end position="791"/>
    </location>
</feature>
<dbReference type="VEuPathDB" id="ToxoDB:TGBR9_213752"/>
<feature type="compositionally biased region" description="Low complexity" evidence="5">
    <location>
        <begin position="594"/>
        <end position="612"/>
    </location>
</feature>
<feature type="compositionally biased region" description="Low complexity" evidence="5">
    <location>
        <begin position="681"/>
        <end position="702"/>
    </location>
</feature>
<feature type="compositionally biased region" description="Acidic residues" evidence="5">
    <location>
        <begin position="372"/>
        <end position="384"/>
    </location>
</feature>
<feature type="compositionally biased region" description="Polar residues" evidence="5">
    <location>
        <begin position="713"/>
        <end position="722"/>
    </location>
</feature>
<feature type="compositionally biased region" description="Basic and acidic residues" evidence="5">
    <location>
        <begin position="860"/>
        <end position="873"/>
    </location>
</feature>
<comment type="catalytic activity">
    <reaction evidence="4">
        <text>DNA(n) + a 2'-deoxyribonucleoside 5'-triphosphate = DNA(n+1) + diphosphate</text>
        <dbReference type="Rhea" id="RHEA:22508"/>
        <dbReference type="Rhea" id="RHEA-COMP:17339"/>
        <dbReference type="Rhea" id="RHEA-COMP:17340"/>
        <dbReference type="ChEBI" id="CHEBI:33019"/>
        <dbReference type="ChEBI" id="CHEBI:61560"/>
        <dbReference type="ChEBI" id="CHEBI:173112"/>
        <dbReference type="EC" id="2.7.7.7"/>
    </reaction>
    <physiologicalReaction direction="left-to-right" evidence="4">
        <dbReference type="Rhea" id="RHEA:22509"/>
    </physiologicalReaction>
</comment>
<dbReference type="GO" id="GO:0003887">
    <property type="term" value="F:DNA-directed DNA polymerase activity"/>
    <property type="evidence" value="ECO:0007669"/>
    <property type="project" value="UniProtKB-EC"/>
</dbReference>
<evidence type="ECO:0000256" key="4">
    <source>
        <dbReference type="ARBA" id="ARBA00047303"/>
    </source>
</evidence>
<gene>
    <name evidence="6" type="ORF">TGBR9_213752</name>
</gene>
<sequence length="1442" mass="156558">MDNEARAPPATAEVASSPAPIPSSLFYGVGTPQLSSRPRLPEYTESSQGQAHPRRSLPGRKGDSPLTADGFWERVAQALQSRTAKCQPVFPEPDARGSGQCDRPQASPATTDEQELQLEAPGENCSFRGNSDGADGPTACPRQTQTPKASLRTAANGDGNDVQRAVGNSADLVCPKRGGRSGNAATDFPAFPRYPVQVFRKQDAALAVLHGLPQNLRNLFGLFAQEIAEKGVRRYLVASYRDFVGGYLKMVRSQTQNRHLYEVLMEGQPCWLYFDVEFSKALNPEINGEDAVALLKTLLVKFLRERFAFPLRNSDIVDLDSSTQDKLSRHLIVKAVRDREADIGNRSTSHEACALWLVRGEDRRSEGRGREEEEGWDKDDEETEEKTADETGDEDGVETHERSEQAGDARTERRTDVFSANVGVEGRRSRRPQESACRQESQQTGGEMHGKQCRDTDHDTLSLAVRSHHSCDVSTIHRPSLAACGAALSCPPPPCSVFFSPCSSSCSSSSSTSSSSSSPCSSSSAFFSSSSSSSPSSSSSSFFSCALPACVSRSSSPSSSSFSSSSSPTSSCSLASPSSSSSSSASALSFLSTSASFSPPFSSSSACSPPSSRVDGDRLSDGSHADREPDMVEDGKKDLPRTHASAAKLGENAKLPHGERGKSLPTKTGSPRGDTPSAIGASTRSSESWASTEEAEADFSSASDDRRSPSPSHTVPNHTSPPSRVPGVNAPPPSTAFQDARQVGRFVDLFITFLMEELEQARVRAEREEAQNCEEGEPAEGRNGDGERTNQEHASNSHSGDEVERKPLTEGRSLLPRNTELPRSPIDGQAGKEAEQSREAKIGTPRDEEEGHSSVSTAKSGDEKRDATRTFDQFERTPETPLRDENMTTRVAMETTDQKEAGREKPLTYRSLLQLFPRVSPDDERSSIIDVSVYSRNRCFRLLHSSKFQKHAFLEVSPANEFPLSSDERVALLRSLVSLVPPAMPLFHHREEARCTYTGDGCRDASPVGPGFTGEACEDPFDSSLYPLPGSPIDPSPFINMKERRHSGVSSTFSNACVSISGIGAERLASSATPLALNSNLRILRRGGESSNGAIEKAKAERRPSYISELIRFAVQVWDGKLEAYRLWMRGEGCRKAADAVGFLSQGENCQAGGFHGSRSSHDSARSSELERPCRSRPVCLYGKCFAGEREFPTQAATSSLGLPRKLRRLSEMRSDGDGKCGWELSGRDVADLLREREALVNREQQTEVASCLFFSATQTAVVTLKGNRFCERIGRPHKSNSVSLVLLPEKGCFYQKCYDPDCQGFRSPPVAFPPHLHGLHEAVEDLASVVVLEDKDESEVSDAFLRNWDSSRIEKDDRFGLADTSSLHEEVEGVGIDSGTRQTHRTVSDQETARAPEGGTAHARQTSETRGFLQDGKHALGCTERKDGDLDLDDILAAVPV</sequence>
<dbReference type="PANTHER" id="PTHR31399:SF0">
    <property type="entry name" value="DNA-DIRECTED PRIMASE_POLYMERASE PROTEIN"/>
    <property type="match status" value="1"/>
</dbReference>
<feature type="region of interest" description="Disordered" evidence="5">
    <location>
        <begin position="1372"/>
        <end position="1412"/>
    </location>
</feature>
<dbReference type="GO" id="GO:0006264">
    <property type="term" value="P:mitochondrial DNA replication"/>
    <property type="evidence" value="ECO:0007669"/>
    <property type="project" value="TreeGrafter"/>
</dbReference>
<feature type="compositionally biased region" description="Polar residues" evidence="5">
    <location>
        <begin position="436"/>
        <end position="445"/>
    </location>
</feature>
<dbReference type="GO" id="GO:0042276">
    <property type="term" value="P:error-prone translesion synthesis"/>
    <property type="evidence" value="ECO:0007669"/>
    <property type="project" value="InterPro"/>
</dbReference>
<proteinExistence type="predicted"/>
<accession>A0A2T6ILI6</accession>
<feature type="region of interest" description="Disordered" evidence="5">
    <location>
        <begin position="1"/>
        <end position="162"/>
    </location>
</feature>
<evidence type="ECO:0000256" key="3">
    <source>
        <dbReference type="ARBA" id="ARBA00044768"/>
    </source>
</evidence>
<organism evidence="6 7">
    <name type="scientific">Toxoplasma gondii TgCATBr9</name>
    <dbReference type="NCBI Taxonomy" id="943120"/>
    <lineage>
        <taxon>Eukaryota</taxon>
        <taxon>Sar</taxon>
        <taxon>Alveolata</taxon>
        <taxon>Apicomplexa</taxon>
        <taxon>Conoidasida</taxon>
        <taxon>Coccidia</taxon>
        <taxon>Eucoccidiorida</taxon>
        <taxon>Eimeriorina</taxon>
        <taxon>Sarcocystidae</taxon>
        <taxon>Toxoplasma</taxon>
    </lineage>
</organism>
<dbReference type="PANTHER" id="PTHR31399">
    <property type="entry name" value="DNA-DIRECTED PRIMASE / POLYMERASE PROTEIN"/>
    <property type="match status" value="1"/>
</dbReference>
<comment type="caution">
    <text evidence="6">The sequence shown here is derived from an EMBL/GenBank/DDBJ whole genome shotgun (WGS) entry which is preliminary data.</text>
</comment>
<dbReference type="Pfam" id="PF03121">
    <property type="entry name" value="Herpes_UL52"/>
    <property type="match status" value="1"/>
</dbReference>
<feature type="region of interest" description="Disordered" evidence="5">
    <location>
        <begin position="364"/>
        <end position="455"/>
    </location>
</feature>
<evidence type="ECO:0000256" key="5">
    <source>
        <dbReference type="SAM" id="MobiDB-lite"/>
    </source>
</evidence>
<dbReference type="GO" id="GO:0009411">
    <property type="term" value="P:response to UV"/>
    <property type="evidence" value="ECO:0007669"/>
    <property type="project" value="TreeGrafter"/>
</dbReference>
<evidence type="ECO:0000256" key="1">
    <source>
        <dbReference type="ARBA" id="ARBA00026139"/>
    </source>
</evidence>
<feature type="compositionally biased region" description="Basic and acidic residues" evidence="5">
    <location>
        <begin position="614"/>
        <end position="641"/>
    </location>
</feature>
<feature type="compositionally biased region" description="Basic and acidic residues" evidence="5">
    <location>
        <begin position="799"/>
        <end position="809"/>
    </location>
</feature>
<name>A0A2T6ILI6_TOXGO</name>
<feature type="compositionally biased region" description="Basic and acidic residues" evidence="5">
    <location>
        <begin position="397"/>
        <end position="416"/>
    </location>
</feature>
<dbReference type="InterPro" id="IPR044917">
    <property type="entry name" value="PRIMPOL"/>
</dbReference>
<dbReference type="Proteomes" id="UP000244488">
    <property type="component" value="Unassembled WGS sequence"/>
</dbReference>
<protein>
    <recommendedName>
        <fullName evidence="1">DNA-directed primase/polymerase protein</fullName>
        <ecNumber evidence="3">2.7.7.102</ecNumber>
    </recommendedName>
</protein>
<feature type="region of interest" description="Disordered" evidence="5">
    <location>
        <begin position="764"/>
        <end position="873"/>
    </location>
</feature>
<feature type="compositionally biased region" description="Basic and acidic residues" evidence="5">
    <location>
        <begin position="830"/>
        <end position="852"/>
    </location>
</feature>
<evidence type="ECO:0000313" key="7">
    <source>
        <dbReference type="Proteomes" id="UP000244488"/>
    </source>
</evidence>
<dbReference type="GO" id="GO:0005759">
    <property type="term" value="C:mitochondrial matrix"/>
    <property type="evidence" value="ECO:0007669"/>
    <property type="project" value="TreeGrafter"/>
</dbReference>